<protein>
    <submittedName>
        <fullName evidence="1">Uncharacterized protein</fullName>
    </submittedName>
</protein>
<name>A0ABY6KMX6_9ARAC</name>
<accession>A0ABY6KMX6</accession>
<proteinExistence type="predicted"/>
<organism evidence="1 2">
    <name type="scientific">Cordylochernes scorpioides</name>
    <dbReference type="NCBI Taxonomy" id="51811"/>
    <lineage>
        <taxon>Eukaryota</taxon>
        <taxon>Metazoa</taxon>
        <taxon>Ecdysozoa</taxon>
        <taxon>Arthropoda</taxon>
        <taxon>Chelicerata</taxon>
        <taxon>Arachnida</taxon>
        <taxon>Pseudoscorpiones</taxon>
        <taxon>Cheliferoidea</taxon>
        <taxon>Chernetidae</taxon>
        <taxon>Cordylochernes</taxon>
    </lineage>
</organism>
<sequence>MGSTNQTHRRLREFMARLLTEPSCSDLVKPILRSNRTSPPLATTPLVTVLPESADESRTSEVLRFTRGTDAKAGGWYYCVHPLVFQQTGTPLEQFSRTARTLPMAHTQSEDPRVSRLVRLAPANQGPMASLQLHWRSASGTPTQGKHAESPLHYPILKDKGTRSPVYPTNVESIERTRDLILLDRRVTINKVEHCQQISHGSAYEIILNKLGFNKVYVRWVPKQLTQLPKQQRMDISQKN</sequence>
<gene>
    <name evidence="1" type="ORF">LAZ67_7001531</name>
</gene>
<keyword evidence="2" id="KW-1185">Reference proteome</keyword>
<dbReference type="EMBL" id="CP092869">
    <property type="protein sequence ID" value="UYV70028.1"/>
    <property type="molecule type" value="Genomic_DNA"/>
</dbReference>
<evidence type="ECO:0000313" key="1">
    <source>
        <dbReference type="EMBL" id="UYV70028.1"/>
    </source>
</evidence>
<evidence type="ECO:0000313" key="2">
    <source>
        <dbReference type="Proteomes" id="UP001235939"/>
    </source>
</evidence>
<dbReference type="Proteomes" id="UP001235939">
    <property type="component" value="Chromosome 07"/>
</dbReference>
<reference evidence="1 2" key="1">
    <citation type="submission" date="2022-01" db="EMBL/GenBank/DDBJ databases">
        <title>A chromosomal length assembly of Cordylochernes scorpioides.</title>
        <authorList>
            <person name="Zeh D."/>
            <person name="Zeh J."/>
        </authorList>
    </citation>
    <scope>NUCLEOTIDE SEQUENCE [LARGE SCALE GENOMIC DNA]</scope>
    <source>
        <strain evidence="1">IN4F17</strain>
        <tissue evidence="1">Whole Body</tissue>
    </source>
</reference>